<dbReference type="Gene3D" id="3.90.25.10">
    <property type="entry name" value="UDP-galactose 4-epimerase, domain 1"/>
    <property type="match status" value="1"/>
</dbReference>
<dbReference type="EMBL" id="JAHHIF010000097">
    <property type="protein sequence ID" value="MBW4549417.1"/>
    <property type="molecule type" value="Genomic_DNA"/>
</dbReference>
<dbReference type="InterPro" id="IPR008030">
    <property type="entry name" value="NmrA-like"/>
</dbReference>
<dbReference type="Pfam" id="PF05368">
    <property type="entry name" value="NmrA"/>
    <property type="match status" value="1"/>
</dbReference>
<dbReference type="SUPFAM" id="SSF51735">
    <property type="entry name" value="NAD(P)-binding Rossmann-fold domains"/>
    <property type="match status" value="1"/>
</dbReference>
<dbReference type="InterPro" id="IPR051164">
    <property type="entry name" value="NmrA-like_oxidored"/>
</dbReference>
<evidence type="ECO:0000256" key="2">
    <source>
        <dbReference type="ARBA" id="ARBA00022857"/>
    </source>
</evidence>
<feature type="domain" description="NmrA-like" evidence="3">
    <location>
        <begin position="9"/>
        <end position="264"/>
    </location>
</feature>
<evidence type="ECO:0000256" key="1">
    <source>
        <dbReference type="ARBA" id="ARBA00006328"/>
    </source>
</evidence>
<name>A0A951UDZ1_9CYAN</name>
<accession>A0A951UDZ1</accession>
<evidence type="ECO:0000259" key="3">
    <source>
        <dbReference type="Pfam" id="PF05368"/>
    </source>
</evidence>
<reference evidence="4" key="1">
    <citation type="submission" date="2021-05" db="EMBL/GenBank/DDBJ databases">
        <authorList>
            <person name="Pietrasiak N."/>
            <person name="Ward R."/>
            <person name="Stajich J.E."/>
            <person name="Kurbessoian T."/>
        </authorList>
    </citation>
    <scope>NUCLEOTIDE SEQUENCE</scope>
    <source>
        <strain evidence="4">CPER-KK1</strain>
    </source>
</reference>
<dbReference type="Proteomes" id="UP000753908">
    <property type="component" value="Unassembled WGS sequence"/>
</dbReference>
<proteinExistence type="inferred from homology"/>
<reference evidence="4" key="2">
    <citation type="journal article" date="2022" name="Microbiol. Resour. Announc.">
        <title>Metagenome Sequencing to Explore Phylogenomics of Terrestrial Cyanobacteria.</title>
        <authorList>
            <person name="Ward R.D."/>
            <person name="Stajich J.E."/>
            <person name="Johansen J.R."/>
            <person name="Huntemann M."/>
            <person name="Clum A."/>
            <person name="Foster B."/>
            <person name="Foster B."/>
            <person name="Roux S."/>
            <person name="Palaniappan K."/>
            <person name="Varghese N."/>
            <person name="Mukherjee S."/>
            <person name="Reddy T.B.K."/>
            <person name="Daum C."/>
            <person name="Copeland A."/>
            <person name="Chen I.A."/>
            <person name="Ivanova N.N."/>
            <person name="Kyrpides N.C."/>
            <person name="Shapiro N."/>
            <person name="Eloe-Fadrosh E.A."/>
            <person name="Pietrasiak N."/>
        </authorList>
    </citation>
    <scope>NUCLEOTIDE SEQUENCE</scope>
    <source>
        <strain evidence="4">CPER-KK1</strain>
    </source>
</reference>
<gene>
    <name evidence="4" type="ORF">KME25_34190</name>
</gene>
<protein>
    <submittedName>
        <fullName evidence="4">NmrA/HSCARG family protein</fullName>
    </submittedName>
</protein>
<dbReference type="PANTHER" id="PTHR42748:SF7">
    <property type="entry name" value="NMRA LIKE REDOX SENSOR 1-RELATED"/>
    <property type="match status" value="1"/>
</dbReference>
<dbReference type="InterPro" id="IPR036291">
    <property type="entry name" value="NAD(P)-bd_dom_sf"/>
</dbReference>
<dbReference type="AlphaFoldDB" id="A0A951UDZ1"/>
<organism evidence="4 5">
    <name type="scientific">Symplocastrum torsivum CPER-KK1</name>
    <dbReference type="NCBI Taxonomy" id="450513"/>
    <lineage>
        <taxon>Bacteria</taxon>
        <taxon>Bacillati</taxon>
        <taxon>Cyanobacteriota</taxon>
        <taxon>Cyanophyceae</taxon>
        <taxon>Oscillatoriophycideae</taxon>
        <taxon>Oscillatoriales</taxon>
        <taxon>Microcoleaceae</taxon>
        <taxon>Symplocastrum</taxon>
    </lineage>
</organism>
<evidence type="ECO:0000313" key="5">
    <source>
        <dbReference type="Proteomes" id="UP000753908"/>
    </source>
</evidence>
<sequence length="298" mass="33437">MPQSINTERLILVTGATGNQGSAIAHHLLQRGNFKVRALVRDPNKPASVALEQAGAELVVGDLNDRASLDRALQGAYGVVSLQIILDGIDTEIRQGKAVADAASSARIQHFVYSSVGSAERNTGIPHFDSKFQVEEYIRASELPYTILRPVFFFYNYNMMRPMVDAGTLFQPLSPETKLQQLSEEDYGEMVAEVFDRPADFMHREIELASVDMTMPEIAAAFSRVLGKTVEYQQIPFEAFEQQIGEELTIMYRWFENVGYAADLAQLKRDFPAQTDFESYLREHGWQNQPEAQSMSGQ</sequence>
<dbReference type="Gene3D" id="3.40.50.720">
    <property type="entry name" value="NAD(P)-binding Rossmann-like Domain"/>
    <property type="match status" value="1"/>
</dbReference>
<comment type="similarity">
    <text evidence="1">Belongs to the NmrA-type oxidoreductase family.</text>
</comment>
<evidence type="ECO:0000313" key="4">
    <source>
        <dbReference type="EMBL" id="MBW4549417.1"/>
    </source>
</evidence>
<comment type="caution">
    <text evidence="4">The sequence shown here is derived from an EMBL/GenBank/DDBJ whole genome shotgun (WGS) entry which is preliminary data.</text>
</comment>
<dbReference type="PANTHER" id="PTHR42748">
    <property type="entry name" value="NITROGEN METABOLITE REPRESSION PROTEIN NMRA FAMILY MEMBER"/>
    <property type="match status" value="1"/>
</dbReference>
<dbReference type="CDD" id="cd05251">
    <property type="entry name" value="NmrA_like_SDR_a"/>
    <property type="match status" value="1"/>
</dbReference>
<keyword evidence="2" id="KW-0521">NADP</keyword>